<dbReference type="InterPro" id="IPR029787">
    <property type="entry name" value="Nucleotide_cyclase"/>
</dbReference>
<gene>
    <name evidence="3" type="ORF">MPPM_0312</name>
</gene>
<dbReference type="CDD" id="cd07302">
    <property type="entry name" value="CHD"/>
    <property type="match status" value="1"/>
</dbReference>
<protein>
    <submittedName>
        <fullName evidence="3">Adenylyl cyclase class-3/4/guanylyl cyclase</fullName>
    </submittedName>
</protein>
<feature type="transmembrane region" description="Helical" evidence="1">
    <location>
        <begin position="81"/>
        <end position="105"/>
    </location>
</feature>
<dbReference type="Proteomes" id="UP000218288">
    <property type="component" value="Chromosome"/>
</dbReference>
<keyword evidence="1" id="KW-0812">Transmembrane</keyword>
<dbReference type="PROSITE" id="PS50125">
    <property type="entry name" value="GUANYLATE_CYCLASE_2"/>
    <property type="match status" value="1"/>
</dbReference>
<dbReference type="AlphaFoldDB" id="A0A169QHM7"/>
<evidence type="ECO:0000256" key="1">
    <source>
        <dbReference type="SAM" id="Phobius"/>
    </source>
</evidence>
<feature type="transmembrane region" description="Helical" evidence="1">
    <location>
        <begin position="27"/>
        <end position="46"/>
    </location>
</feature>
<dbReference type="EMBL" id="AP014809">
    <property type="protein sequence ID" value="BAU88917.1"/>
    <property type="molecule type" value="Genomic_DNA"/>
</dbReference>
<evidence type="ECO:0000259" key="2">
    <source>
        <dbReference type="PROSITE" id="PS50125"/>
    </source>
</evidence>
<accession>A0A169QHM7</accession>
<feature type="domain" description="Guanylate cyclase" evidence="2">
    <location>
        <begin position="176"/>
        <end position="305"/>
    </location>
</feature>
<dbReference type="GO" id="GO:0009190">
    <property type="term" value="P:cyclic nucleotide biosynthetic process"/>
    <property type="evidence" value="ECO:0007669"/>
    <property type="project" value="InterPro"/>
</dbReference>
<dbReference type="Gene3D" id="3.30.70.1230">
    <property type="entry name" value="Nucleotide cyclase"/>
    <property type="match status" value="1"/>
</dbReference>
<dbReference type="GO" id="GO:0035556">
    <property type="term" value="P:intracellular signal transduction"/>
    <property type="evidence" value="ECO:0007669"/>
    <property type="project" value="InterPro"/>
</dbReference>
<dbReference type="Pfam" id="PF00211">
    <property type="entry name" value="Guanylate_cyc"/>
    <property type="match status" value="1"/>
</dbReference>
<dbReference type="PANTHER" id="PTHR43081">
    <property type="entry name" value="ADENYLATE CYCLASE, TERMINAL-DIFFERENTIATION SPECIFIC-RELATED"/>
    <property type="match status" value="1"/>
</dbReference>
<dbReference type="InterPro" id="IPR001054">
    <property type="entry name" value="A/G_cyclase"/>
</dbReference>
<reference evidence="3 4" key="1">
    <citation type="journal article" date="2016" name="Genome Announc.">
        <title>Complete Genome Sequence of Methylobacterium populi P-1M, Isolated from Pink-Pigmented Household Biofilm.</title>
        <authorList>
            <person name="Morohoshi T."/>
            <person name="Ikeda T."/>
        </authorList>
    </citation>
    <scope>NUCLEOTIDE SEQUENCE [LARGE SCALE GENOMIC DNA]</scope>
    <source>
        <strain evidence="3 4">P-1M</strain>
    </source>
</reference>
<evidence type="ECO:0000313" key="4">
    <source>
        <dbReference type="Proteomes" id="UP000218288"/>
    </source>
</evidence>
<dbReference type="PANTHER" id="PTHR43081:SF1">
    <property type="entry name" value="ADENYLATE CYCLASE, TERMINAL-DIFFERENTIATION SPECIFIC"/>
    <property type="match status" value="1"/>
</dbReference>
<organism evidence="3 4">
    <name type="scientific">Methylorubrum populi</name>
    <dbReference type="NCBI Taxonomy" id="223967"/>
    <lineage>
        <taxon>Bacteria</taxon>
        <taxon>Pseudomonadati</taxon>
        <taxon>Pseudomonadota</taxon>
        <taxon>Alphaproteobacteria</taxon>
        <taxon>Hyphomicrobiales</taxon>
        <taxon>Methylobacteriaceae</taxon>
        <taxon>Methylorubrum</taxon>
    </lineage>
</organism>
<proteinExistence type="predicted"/>
<sequence>MPADAPTAGRVQSGGLVYHGPMPPFRAGFWIVAPVIGMLADLLYGLIFHVELLVSGIRGAFIGAPVLLYERGLLFQAWRDLIRRAATPIFVAATLATYIAMIAAGNAGAGTVLHHAFGYMPNPRVAMLMSDAGLAYALGISALSAFVFRVRDLIGPRVFANLLIGRYHRPISEERIFLFLDVAGSTRFAEQHGDLAAQRYLGAIFSALALPVHRARGSIDDYVGDMALVSWTMKRGTRDAACLRCVFDFAQVIADDAERWVAEFGQVPGFRAVLHCGSVVTAEIGLERHKIAYFGDTLNTTGRLESVAKELGVSILISGDLLDRLGTLPSGIIVEDLGSRTVRGRHEPLRIAAVHNGFGLSSTSQASARHGAETG</sequence>
<dbReference type="InterPro" id="IPR050697">
    <property type="entry name" value="Adenylyl/Guanylyl_Cyclase_3/4"/>
</dbReference>
<keyword evidence="1" id="KW-0472">Membrane</keyword>
<name>A0A169QHM7_9HYPH</name>
<dbReference type="SUPFAM" id="SSF55073">
    <property type="entry name" value="Nucleotide cyclase"/>
    <property type="match status" value="1"/>
</dbReference>
<dbReference type="GO" id="GO:0004016">
    <property type="term" value="F:adenylate cyclase activity"/>
    <property type="evidence" value="ECO:0007669"/>
    <property type="project" value="UniProtKB-ARBA"/>
</dbReference>
<evidence type="ECO:0000313" key="3">
    <source>
        <dbReference type="EMBL" id="BAU88917.1"/>
    </source>
</evidence>
<keyword evidence="1" id="KW-1133">Transmembrane helix</keyword>
<feature type="transmembrane region" description="Helical" evidence="1">
    <location>
        <begin position="125"/>
        <end position="148"/>
    </location>
</feature>